<gene>
    <name evidence="1" type="ORF">GDO78_004108</name>
</gene>
<sequence>MGQHYPCALLVRKDILEGGCLLETSPPLVRVKSHCSPWLPSWRTIMNGYRGMGNREYRGPGVCWTYWFCNMQRVMCHKWHMVDVISLGCRQLGYIGLLIRQTASVLESVPGIQCQ</sequence>
<reference evidence="1" key="1">
    <citation type="thesis" date="2020" institute="ProQuest LLC" country="789 East Eisenhower Parkway, Ann Arbor, MI, USA">
        <title>Comparative Genomics and Chromosome Evolution.</title>
        <authorList>
            <person name="Mudd A.B."/>
        </authorList>
    </citation>
    <scope>NUCLEOTIDE SEQUENCE</scope>
    <source>
        <strain evidence="1">HN-11 Male</strain>
        <tissue evidence="1">Kidney and liver</tissue>
    </source>
</reference>
<name>A0A8J6JXH1_ELECQ</name>
<evidence type="ECO:0000313" key="1">
    <source>
        <dbReference type="EMBL" id="KAG9473628.1"/>
    </source>
</evidence>
<evidence type="ECO:0000313" key="2">
    <source>
        <dbReference type="Proteomes" id="UP000770717"/>
    </source>
</evidence>
<keyword evidence="2" id="KW-1185">Reference proteome</keyword>
<organism evidence="1 2">
    <name type="scientific">Eleutherodactylus coqui</name>
    <name type="common">Puerto Rican coqui</name>
    <dbReference type="NCBI Taxonomy" id="57060"/>
    <lineage>
        <taxon>Eukaryota</taxon>
        <taxon>Metazoa</taxon>
        <taxon>Chordata</taxon>
        <taxon>Craniata</taxon>
        <taxon>Vertebrata</taxon>
        <taxon>Euteleostomi</taxon>
        <taxon>Amphibia</taxon>
        <taxon>Batrachia</taxon>
        <taxon>Anura</taxon>
        <taxon>Neobatrachia</taxon>
        <taxon>Hyloidea</taxon>
        <taxon>Eleutherodactylidae</taxon>
        <taxon>Eleutherodactylinae</taxon>
        <taxon>Eleutherodactylus</taxon>
        <taxon>Eleutherodactylus</taxon>
    </lineage>
</organism>
<protein>
    <submittedName>
        <fullName evidence="1">Uncharacterized protein</fullName>
    </submittedName>
</protein>
<comment type="caution">
    <text evidence="1">The sequence shown here is derived from an EMBL/GenBank/DDBJ whole genome shotgun (WGS) entry which is preliminary data.</text>
</comment>
<dbReference type="AlphaFoldDB" id="A0A8J6JXH1"/>
<dbReference type="Proteomes" id="UP000770717">
    <property type="component" value="Unassembled WGS sequence"/>
</dbReference>
<proteinExistence type="predicted"/>
<dbReference type="EMBL" id="WNTK01000013">
    <property type="protein sequence ID" value="KAG9473628.1"/>
    <property type="molecule type" value="Genomic_DNA"/>
</dbReference>
<accession>A0A8J6JXH1</accession>